<dbReference type="NCBIfam" id="TIGR00810">
    <property type="entry name" value="secG"/>
    <property type="match status" value="1"/>
</dbReference>
<dbReference type="Proteomes" id="UP000177060">
    <property type="component" value="Unassembled WGS sequence"/>
</dbReference>
<dbReference type="GO" id="GO:0009306">
    <property type="term" value="P:protein secretion"/>
    <property type="evidence" value="ECO:0007669"/>
    <property type="project" value="UniProtKB-UniRule"/>
</dbReference>
<comment type="function">
    <text evidence="9">Involved in protein export. Participates in an early event of protein translocation.</text>
</comment>
<dbReference type="AlphaFoldDB" id="A0A1F8BH99"/>
<evidence type="ECO:0000256" key="6">
    <source>
        <dbReference type="ARBA" id="ARBA00022989"/>
    </source>
</evidence>
<evidence type="ECO:0000256" key="2">
    <source>
        <dbReference type="ARBA" id="ARBA00008445"/>
    </source>
</evidence>
<keyword evidence="4 9" id="KW-0812">Transmembrane</keyword>
<sequence>MSSILLIFQIFLSISLCVLILLQSRGTGFARGGGGSTPSFTRRGLEKVVFRLTFILSGLFLIFSILSITL</sequence>
<evidence type="ECO:0000313" key="11">
    <source>
        <dbReference type="Proteomes" id="UP000177060"/>
    </source>
</evidence>
<keyword evidence="3 9" id="KW-0813">Transport</keyword>
<keyword evidence="8 9" id="KW-0472">Membrane</keyword>
<gene>
    <name evidence="10" type="ORF">A3A52_00680</name>
</gene>
<keyword evidence="7 9" id="KW-0811">Translocation</keyword>
<evidence type="ECO:0000256" key="5">
    <source>
        <dbReference type="ARBA" id="ARBA00022927"/>
    </source>
</evidence>
<comment type="subcellular location">
    <subcellularLocation>
        <location evidence="9">Cell membrane</location>
        <topology evidence="9">Multi-pass membrane protein</topology>
    </subcellularLocation>
    <subcellularLocation>
        <location evidence="1">Membrane</location>
        <topology evidence="1">Multi-pass membrane protein</topology>
    </subcellularLocation>
</comment>
<evidence type="ECO:0000256" key="1">
    <source>
        <dbReference type="ARBA" id="ARBA00004141"/>
    </source>
</evidence>
<protein>
    <recommendedName>
        <fullName evidence="9">Protein-export membrane protein SecG</fullName>
    </recommendedName>
</protein>
<proteinExistence type="inferred from homology"/>
<evidence type="ECO:0000313" key="10">
    <source>
        <dbReference type="EMBL" id="OGM63039.1"/>
    </source>
</evidence>
<dbReference type="EMBL" id="MGHE01000026">
    <property type="protein sequence ID" value="OGM63039.1"/>
    <property type="molecule type" value="Genomic_DNA"/>
</dbReference>
<name>A0A1F8BH99_9BACT</name>
<comment type="similarity">
    <text evidence="2 9">Belongs to the SecG family.</text>
</comment>
<feature type="transmembrane region" description="Helical" evidence="9">
    <location>
        <begin position="48"/>
        <end position="68"/>
    </location>
</feature>
<accession>A0A1F8BH99</accession>
<organism evidence="10 11">
    <name type="scientific">Candidatus Woesebacteria bacterium RIFCSPLOWO2_01_FULL_39_14</name>
    <dbReference type="NCBI Taxonomy" id="1802518"/>
    <lineage>
        <taxon>Bacteria</taxon>
        <taxon>Candidatus Woeseibacteriota</taxon>
    </lineage>
</organism>
<dbReference type="GO" id="GO:0005886">
    <property type="term" value="C:plasma membrane"/>
    <property type="evidence" value="ECO:0007669"/>
    <property type="project" value="UniProtKB-SubCell"/>
</dbReference>
<evidence type="ECO:0000256" key="4">
    <source>
        <dbReference type="ARBA" id="ARBA00022692"/>
    </source>
</evidence>
<dbReference type="InterPro" id="IPR004692">
    <property type="entry name" value="SecG"/>
</dbReference>
<comment type="caution">
    <text evidence="9">Lacks conserved residue(s) required for the propagation of feature annotation.</text>
</comment>
<comment type="caution">
    <text evidence="10">The sequence shown here is derived from an EMBL/GenBank/DDBJ whole genome shotgun (WGS) entry which is preliminary data.</text>
</comment>
<evidence type="ECO:0000256" key="8">
    <source>
        <dbReference type="ARBA" id="ARBA00023136"/>
    </source>
</evidence>
<evidence type="ECO:0000256" key="3">
    <source>
        <dbReference type="ARBA" id="ARBA00022448"/>
    </source>
</evidence>
<keyword evidence="5 9" id="KW-0653">Protein transport</keyword>
<evidence type="ECO:0000256" key="7">
    <source>
        <dbReference type="ARBA" id="ARBA00023010"/>
    </source>
</evidence>
<reference evidence="10 11" key="1">
    <citation type="journal article" date="2016" name="Nat. Commun.">
        <title>Thousands of microbial genomes shed light on interconnected biogeochemical processes in an aquifer system.</title>
        <authorList>
            <person name="Anantharaman K."/>
            <person name="Brown C.T."/>
            <person name="Hug L.A."/>
            <person name="Sharon I."/>
            <person name="Castelle C.J."/>
            <person name="Probst A.J."/>
            <person name="Thomas B.C."/>
            <person name="Singh A."/>
            <person name="Wilkins M.J."/>
            <person name="Karaoz U."/>
            <person name="Brodie E.L."/>
            <person name="Williams K.H."/>
            <person name="Hubbard S.S."/>
            <person name="Banfield J.F."/>
        </authorList>
    </citation>
    <scope>NUCLEOTIDE SEQUENCE [LARGE SCALE GENOMIC DNA]</scope>
</reference>
<dbReference type="GO" id="GO:0015450">
    <property type="term" value="F:protein-transporting ATPase activity"/>
    <property type="evidence" value="ECO:0007669"/>
    <property type="project" value="UniProtKB-UniRule"/>
</dbReference>
<dbReference type="Pfam" id="PF03840">
    <property type="entry name" value="SecG"/>
    <property type="match status" value="1"/>
</dbReference>
<evidence type="ECO:0000256" key="9">
    <source>
        <dbReference type="RuleBase" id="RU365087"/>
    </source>
</evidence>
<dbReference type="PRINTS" id="PR01651">
    <property type="entry name" value="SECGEXPORT"/>
</dbReference>
<keyword evidence="9" id="KW-1003">Cell membrane</keyword>
<keyword evidence="6 9" id="KW-1133">Transmembrane helix</keyword>